<feature type="binding site" evidence="6">
    <location>
        <position position="10"/>
    </location>
    <ligand>
        <name>FMN</name>
        <dbReference type="ChEBI" id="CHEBI:58210"/>
    </ligand>
</feature>
<evidence type="ECO:0000256" key="4">
    <source>
        <dbReference type="ARBA" id="ARBA00023027"/>
    </source>
</evidence>
<dbReference type="SUPFAM" id="SSF52218">
    <property type="entry name" value="Flavoproteins"/>
    <property type="match status" value="1"/>
</dbReference>
<sequence>MKKILHIISSPKKANSASRMLGKKVAEKLKEKFQHVEIKEYDLNTIPHLSESHINAFFTSTENRTDEQQREIAISDRAITDLIEADILIVEAPMYNWNIPSTLKAYFDQIARPGLTFRYTGKGALPEGLLKDKIAYIVTSSGGIYTEGELKAFDFTTNYVRFFLELMGIEVANIFRADAQAILGPEDAIRKGIESIVIA</sequence>
<dbReference type="RefSeq" id="WP_130855509.1">
    <property type="nucleotide sequence ID" value="NZ_JBHLWO010000002.1"/>
</dbReference>
<dbReference type="Pfam" id="PF02525">
    <property type="entry name" value="Flavodoxin_2"/>
    <property type="match status" value="1"/>
</dbReference>
<keyword evidence="4 6" id="KW-0520">NAD</keyword>
<dbReference type="InterPro" id="IPR023048">
    <property type="entry name" value="NADH:quinone_OxRdtase_FMN_depd"/>
</dbReference>
<dbReference type="PANTHER" id="PTHR43741">
    <property type="entry name" value="FMN-DEPENDENT NADH-AZOREDUCTASE 1"/>
    <property type="match status" value="1"/>
</dbReference>
<comment type="caution">
    <text evidence="6">Lacks conserved residue(s) required for the propagation of feature annotation.</text>
</comment>
<dbReference type="InterPro" id="IPR029039">
    <property type="entry name" value="Flavoprotein-like_sf"/>
</dbReference>
<proteinExistence type="inferred from homology"/>
<dbReference type="InterPro" id="IPR003680">
    <property type="entry name" value="Flavodoxin_fold"/>
</dbReference>
<organism evidence="8 9">
    <name type="scientific">Olivibacter oleidegradans</name>
    <dbReference type="NCBI Taxonomy" id="760123"/>
    <lineage>
        <taxon>Bacteria</taxon>
        <taxon>Pseudomonadati</taxon>
        <taxon>Bacteroidota</taxon>
        <taxon>Sphingobacteriia</taxon>
        <taxon>Sphingobacteriales</taxon>
        <taxon>Sphingobacteriaceae</taxon>
        <taxon>Olivibacter</taxon>
    </lineage>
</organism>
<name>A0ABV6HMK6_9SPHI</name>
<comment type="similarity">
    <text evidence="6">Belongs to the azoreductase type 1 family.</text>
</comment>
<gene>
    <name evidence="6" type="primary">azoR</name>
    <name evidence="8" type="ORF">ACFFI0_16205</name>
</gene>
<protein>
    <recommendedName>
        <fullName evidence="6">FMN dependent NADH:quinone oxidoreductase</fullName>
        <ecNumber evidence="6">1.6.5.-</ecNumber>
    </recommendedName>
    <alternativeName>
        <fullName evidence="6">Azo-dye reductase</fullName>
    </alternativeName>
    <alternativeName>
        <fullName evidence="6">FMN-dependent NADH-azo compound oxidoreductase</fullName>
    </alternativeName>
    <alternativeName>
        <fullName evidence="6">FMN-dependent NADH-azoreductase</fullName>
        <ecNumber evidence="6">1.7.1.17</ecNumber>
    </alternativeName>
</protein>
<comment type="caution">
    <text evidence="8">The sequence shown here is derived from an EMBL/GenBank/DDBJ whole genome shotgun (WGS) entry which is preliminary data.</text>
</comment>
<comment type="catalytic activity">
    <reaction evidence="6">
        <text>2 a quinone + NADH + H(+) = 2 a 1,4-benzosemiquinone + NAD(+)</text>
        <dbReference type="Rhea" id="RHEA:65952"/>
        <dbReference type="ChEBI" id="CHEBI:15378"/>
        <dbReference type="ChEBI" id="CHEBI:57540"/>
        <dbReference type="ChEBI" id="CHEBI:57945"/>
        <dbReference type="ChEBI" id="CHEBI:132124"/>
        <dbReference type="ChEBI" id="CHEBI:134225"/>
    </reaction>
</comment>
<dbReference type="EC" id="1.6.5.-" evidence="6"/>
<dbReference type="EC" id="1.7.1.17" evidence="6"/>
<keyword evidence="3 6" id="KW-0560">Oxidoreductase</keyword>
<feature type="domain" description="Flavodoxin-like fold" evidence="7">
    <location>
        <begin position="2"/>
        <end position="187"/>
    </location>
</feature>
<feature type="binding site" evidence="6">
    <location>
        <begin position="16"/>
        <end position="18"/>
    </location>
    <ligand>
        <name>FMN</name>
        <dbReference type="ChEBI" id="CHEBI:58210"/>
    </ligand>
</feature>
<dbReference type="PANTHER" id="PTHR43741:SF4">
    <property type="entry name" value="FMN-DEPENDENT NADH:QUINONE OXIDOREDUCTASE"/>
    <property type="match status" value="1"/>
</dbReference>
<evidence type="ECO:0000313" key="9">
    <source>
        <dbReference type="Proteomes" id="UP001589774"/>
    </source>
</evidence>
<comment type="cofactor">
    <cofactor evidence="6">
        <name>FMN</name>
        <dbReference type="ChEBI" id="CHEBI:58210"/>
    </cofactor>
    <text evidence="6">Binds 1 FMN per subunit.</text>
</comment>
<dbReference type="EMBL" id="JBHLWO010000002">
    <property type="protein sequence ID" value="MFC0319867.1"/>
    <property type="molecule type" value="Genomic_DNA"/>
</dbReference>
<evidence type="ECO:0000256" key="1">
    <source>
        <dbReference type="ARBA" id="ARBA00022630"/>
    </source>
</evidence>
<evidence type="ECO:0000256" key="2">
    <source>
        <dbReference type="ARBA" id="ARBA00022643"/>
    </source>
</evidence>
<feature type="binding site" evidence="6">
    <location>
        <begin position="140"/>
        <end position="143"/>
    </location>
    <ligand>
        <name>FMN</name>
        <dbReference type="ChEBI" id="CHEBI:58210"/>
    </ligand>
</feature>
<evidence type="ECO:0000259" key="7">
    <source>
        <dbReference type="Pfam" id="PF02525"/>
    </source>
</evidence>
<evidence type="ECO:0000256" key="3">
    <source>
        <dbReference type="ARBA" id="ARBA00023002"/>
    </source>
</evidence>
<keyword evidence="1 6" id="KW-0285">Flavoprotein</keyword>
<keyword evidence="9" id="KW-1185">Reference proteome</keyword>
<comment type="function">
    <text evidence="6">Quinone reductase that provides resistance to thiol-specific stress caused by electrophilic quinones.</text>
</comment>
<reference evidence="8 9" key="1">
    <citation type="submission" date="2024-09" db="EMBL/GenBank/DDBJ databases">
        <authorList>
            <person name="Sun Q."/>
            <person name="Mori K."/>
        </authorList>
    </citation>
    <scope>NUCLEOTIDE SEQUENCE [LARGE SCALE GENOMIC DNA]</scope>
    <source>
        <strain evidence="8 9">CCM 7765</strain>
    </source>
</reference>
<accession>A0ABV6HMK6</accession>
<comment type="function">
    <text evidence="6">Also exhibits azoreductase activity. Catalyzes the reductive cleavage of the azo bond in aromatic azo compounds to the corresponding amines.</text>
</comment>
<evidence type="ECO:0000256" key="5">
    <source>
        <dbReference type="ARBA" id="ARBA00048542"/>
    </source>
</evidence>
<evidence type="ECO:0000256" key="6">
    <source>
        <dbReference type="HAMAP-Rule" id="MF_01216"/>
    </source>
</evidence>
<dbReference type="HAMAP" id="MF_01216">
    <property type="entry name" value="Azoreductase_type1"/>
    <property type="match status" value="1"/>
</dbReference>
<comment type="subunit">
    <text evidence="6">Homodimer.</text>
</comment>
<dbReference type="InterPro" id="IPR050104">
    <property type="entry name" value="FMN-dep_NADH:Q_OxRdtase_AzoR1"/>
</dbReference>
<dbReference type="Gene3D" id="3.40.50.360">
    <property type="match status" value="1"/>
</dbReference>
<evidence type="ECO:0000313" key="8">
    <source>
        <dbReference type="EMBL" id="MFC0319867.1"/>
    </source>
</evidence>
<keyword evidence="2 6" id="KW-0288">FMN</keyword>
<dbReference type="Proteomes" id="UP001589774">
    <property type="component" value="Unassembled WGS sequence"/>
</dbReference>
<comment type="catalytic activity">
    <reaction evidence="5">
        <text>N,N-dimethyl-1,4-phenylenediamine + anthranilate + 2 NAD(+) = 2-(4-dimethylaminophenyl)diazenylbenzoate + 2 NADH + 2 H(+)</text>
        <dbReference type="Rhea" id="RHEA:55872"/>
        <dbReference type="ChEBI" id="CHEBI:15378"/>
        <dbReference type="ChEBI" id="CHEBI:15783"/>
        <dbReference type="ChEBI" id="CHEBI:16567"/>
        <dbReference type="ChEBI" id="CHEBI:57540"/>
        <dbReference type="ChEBI" id="CHEBI:57945"/>
        <dbReference type="ChEBI" id="CHEBI:71579"/>
        <dbReference type="EC" id="1.7.1.17"/>
    </reaction>
    <physiologicalReaction direction="right-to-left" evidence="5">
        <dbReference type="Rhea" id="RHEA:55874"/>
    </physiologicalReaction>
</comment>